<dbReference type="PROSITE" id="PS50994">
    <property type="entry name" value="INTEGRASE"/>
    <property type="match status" value="1"/>
</dbReference>
<dbReference type="InterPro" id="IPR012337">
    <property type="entry name" value="RNaseH-like_sf"/>
</dbReference>
<dbReference type="EMBL" id="FR914287">
    <property type="protein sequence ID" value="CDQ93009.1"/>
    <property type="molecule type" value="Genomic_DNA"/>
</dbReference>
<dbReference type="Proteomes" id="UP000193380">
    <property type="component" value="Unassembled WGS sequence"/>
</dbReference>
<name>A0A060YU70_ONCMY</name>
<organism evidence="2 3">
    <name type="scientific">Oncorhynchus mykiss</name>
    <name type="common">Rainbow trout</name>
    <name type="synonym">Salmo gairdneri</name>
    <dbReference type="NCBI Taxonomy" id="8022"/>
    <lineage>
        <taxon>Eukaryota</taxon>
        <taxon>Metazoa</taxon>
        <taxon>Chordata</taxon>
        <taxon>Craniata</taxon>
        <taxon>Vertebrata</taxon>
        <taxon>Euteleostomi</taxon>
        <taxon>Actinopterygii</taxon>
        <taxon>Neopterygii</taxon>
        <taxon>Teleostei</taxon>
        <taxon>Protacanthopterygii</taxon>
        <taxon>Salmoniformes</taxon>
        <taxon>Salmonidae</taxon>
        <taxon>Salmoninae</taxon>
        <taxon>Oncorhynchus</taxon>
    </lineage>
</organism>
<dbReference type="PANTHER" id="PTHR37984:SF13">
    <property type="entry name" value="RIBONUCLEASE H"/>
    <property type="match status" value="1"/>
</dbReference>
<dbReference type="Gene3D" id="3.30.420.10">
    <property type="entry name" value="Ribonuclease H-like superfamily/Ribonuclease H"/>
    <property type="match status" value="1"/>
</dbReference>
<protein>
    <recommendedName>
        <fullName evidence="1">Integrase catalytic domain-containing protein</fullName>
    </recommendedName>
</protein>
<proteinExistence type="predicted"/>
<dbReference type="GO" id="GO:0015074">
    <property type="term" value="P:DNA integration"/>
    <property type="evidence" value="ECO:0007669"/>
    <property type="project" value="InterPro"/>
</dbReference>
<dbReference type="InterPro" id="IPR036397">
    <property type="entry name" value="RNaseH_sf"/>
</dbReference>
<reference evidence="2" key="1">
    <citation type="journal article" date="2014" name="Nat. Commun.">
        <title>The rainbow trout genome provides novel insights into evolution after whole-genome duplication in vertebrates.</title>
        <authorList>
            <person name="Berthelot C."/>
            <person name="Brunet F."/>
            <person name="Chalopin D."/>
            <person name="Juanchich A."/>
            <person name="Bernard M."/>
            <person name="Noel B."/>
            <person name="Bento P."/>
            <person name="Da Silva C."/>
            <person name="Labadie K."/>
            <person name="Alberti A."/>
            <person name="Aury J.M."/>
            <person name="Louis A."/>
            <person name="Dehais P."/>
            <person name="Bardou P."/>
            <person name="Montfort J."/>
            <person name="Klopp C."/>
            <person name="Cabau C."/>
            <person name="Gaspin C."/>
            <person name="Thorgaard G.H."/>
            <person name="Boussaha M."/>
            <person name="Quillet E."/>
            <person name="Guyomard R."/>
            <person name="Galiana D."/>
            <person name="Bobe J."/>
            <person name="Volff J.N."/>
            <person name="Genet C."/>
            <person name="Wincker P."/>
            <person name="Jaillon O."/>
            <person name="Roest Crollius H."/>
            <person name="Guiguen Y."/>
        </authorList>
    </citation>
    <scope>NUCLEOTIDE SEQUENCE [LARGE SCALE GENOMIC DNA]</scope>
</reference>
<dbReference type="PANTHER" id="PTHR37984">
    <property type="entry name" value="PROTEIN CBG26694"/>
    <property type="match status" value="1"/>
</dbReference>
<feature type="domain" description="Integrase catalytic" evidence="1">
    <location>
        <begin position="1"/>
        <end position="114"/>
    </location>
</feature>
<evidence type="ECO:0000313" key="2">
    <source>
        <dbReference type="EMBL" id="CDQ93009.1"/>
    </source>
</evidence>
<gene>
    <name evidence="2" type="ORF">GSONMT00049690001</name>
</gene>
<dbReference type="SUPFAM" id="SSF53098">
    <property type="entry name" value="Ribonuclease H-like"/>
    <property type="match status" value="1"/>
</dbReference>
<dbReference type="STRING" id="8022.A0A060YU70"/>
<reference evidence="2" key="2">
    <citation type="submission" date="2014-03" db="EMBL/GenBank/DDBJ databases">
        <authorList>
            <person name="Genoscope - CEA"/>
        </authorList>
    </citation>
    <scope>NUCLEOTIDE SEQUENCE</scope>
</reference>
<sequence length="134" mass="14971">MNTSTSYATIEKLRQSFSVMGLPQMLVSDKATCFTNTEITSFMKQNGIQHVTSAPFHPSSNGLAERAVQTLKEGMRKIQGPSIETKVSRFLFSYRITPQATTGLSPAEMLMSGRLRSTLDLIRPNLKMKIQQKQ</sequence>
<dbReference type="PaxDb" id="8022-A0A060YU70"/>
<dbReference type="GO" id="GO:0003676">
    <property type="term" value="F:nucleic acid binding"/>
    <property type="evidence" value="ECO:0007669"/>
    <property type="project" value="InterPro"/>
</dbReference>
<dbReference type="InterPro" id="IPR050951">
    <property type="entry name" value="Retrovirus_Pol_polyprotein"/>
</dbReference>
<evidence type="ECO:0000259" key="1">
    <source>
        <dbReference type="PROSITE" id="PS50994"/>
    </source>
</evidence>
<evidence type="ECO:0000313" key="3">
    <source>
        <dbReference type="Proteomes" id="UP000193380"/>
    </source>
</evidence>
<dbReference type="AlphaFoldDB" id="A0A060YU70"/>
<accession>A0A060YU70</accession>
<dbReference type="InterPro" id="IPR001584">
    <property type="entry name" value="Integrase_cat-core"/>
</dbReference>